<accession>A0AAJ5WN21</accession>
<dbReference type="EMBL" id="CP119325">
    <property type="protein sequence ID" value="WEK31560.1"/>
    <property type="molecule type" value="Genomic_DNA"/>
</dbReference>
<gene>
    <name evidence="1" type="ORF">P0Y58_05010</name>
</gene>
<sequence length="143" mass="16224">MLTVGGLRAGGGDEWNSDFRSFLKNEWQHVASVTGQPFGFKVLEKPYFNYDTEFSCRAVVAVKSILIGQADSIRRALDFYSRIQEGFYVNGDDPKEPSFYSSICEGLGIDFKIFANKFNSDEIRIATEQDFARARNLGVWHCE</sequence>
<dbReference type="InterPro" id="IPR036249">
    <property type="entry name" value="Thioredoxin-like_sf"/>
</dbReference>
<dbReference type="Proteomes" id="UP001216329">
    <property type="component" value="Chromosome"/>
</dbReference>
<organism evidence="1 2">
    <name type="scientific">Candidatus Pseudomonas phytovorans</name>
    <dbReference type="NCBI Taxonomy" id="3121377"/>
    <lineage>
        <taxon>Bacteria</taxon>
        <taxon>Pseudomonadati</taxon>
        <taxon>Pseudomonadota</taxon>
        <taxon>Gammaproteobacteria</taxon>
        <taxon>Pseudomonadales</taxon>
        <taxon>Pseudomonadaceae</taxon>
        <taxon>Pseudomonas</taxon>
    </lineage>
</organism>
<evidence type="ECO:0000313" key="2">
    <source>
        <dbReference type="Proteomes" id="UP001216329"/>
    </source>
</evidence>
<name>A0AAJ5WN21_9PSED</name>
<dbReference type="SUPFAM" id="SSF52833">
    <property type="entry name" value="Thioredoxin-like"/>
    <property type="match status" value="1"/>
</dbReference>
<dbReference type="Gene3D" id="1.10.472.60">
    <property type="entry name" value="putative protein disulfide isomerase domain"/>
    <property type="match status" value="1"/>
</dbReference>
<reference evidence="1" key="1">
    <citation type="submission" date="2023-03" db="EMBL/GenBank/DDBJ databases">
        <title>Andean soil-derived lignocellulolytic bacterial consortium as a source of novel taxa and putative plastic-active enzymes.</title>
        <authorList>
            <person name="Diaz-Garcia L."/>
            <person name="Chuvochina M."/>
            <person name="Feuerriegel G."/>
            <person name="Bunk B."/>
            <person name="Sproer C."/>
            <person name="Streit W.R."/>
            <person name="Rodriguez L.M."/>
            <person name="Overmann J."/>
            <person name="Jimenez D.J."/>
        </authorList>
    </citation>
    <scope>NUCLEOTIDE SEQUENCE</scope>
    <source>
        <strain evidence="1">MAG 876</strain>
    </source>
</reference>
<dbReference type="AlphaFoldDB" id="A0AAJ5WN21"/>
<proteinExistence type="predicted"/>
<evidence type="ECO:0000313" key="1">
    <source>
        <dbReference type="EMBL" id="WEK31560.1"/>
    </source>
</evidence>
<protein>
    <submittedName>
        <fullName evidence="1">Uncharacterized protein</fullName>
    </submittedName>
</protein>